<dbReference type="STRING" id="610380.E2B355"/>
<organism evidence="3">
    <name type="scientific">Harpegnathos saltator</name>
    <name type="common">Jerdon's jumping ant</name>
    <dbReference type="NCBI Taxonomy" id="610380"/>
    <lineage>
        <taxon>Eukaryota</taxon>
        <taxon>Metazoa</taxon>
        <taxon>Ecdysozoa</taxon>
        <taxon>Arthropoda</taxon>
        <taxon>Hexapoda</taxon>
        <taxon>Insecta</taxon>
        <taxon>Pterygota</taxon>
        <taxon>Neoptera</taxon>
        <taxon>Endopterygota</taxon>
        <taxon>Hymenoptera</taxon>
        <taxon>Apocrita</taxon>
        <taxon>Aculeata</taxon>
        <taxon>Formicoidea</taxon>
        <taxon>Formicidae</taxon>
        <taxon>Ponerinae</taxon>
        <taxon>Ponerini</taxon>
        <taxon>Harpegnathos</taxon>
    </lineage>
</organism>
<protein>
    <submittedName>
        <fullName evidence="2">Uncharacterized protein</fullName>
    </submittedName>
</protein>
<feature type="region of interest" description="Disordered" evidence="1">
    <location>
        <begin position="448"/>
        <end position="501"/>
    </location>
</feature>
<dbReference type="InParanoid" id="E2B355"/>
<gene>
    <name evidence="2" type="ORF">EAI_06668</name>
</gene>
<feature type="compositionally biased region" description="Basic and acidic residues" evidence="1">
    <location>
        <begin position="590"/>
        <end position="599"/>
    </location>
</feature>
<dbReference type="AlphaFoldDB" id="E2B355"/>
<dbReference type="OMA" id="CASKENF"/>
<dbReference type="EMBL" id="GL445299">
    <property type="protein sequence ID" value="EFN89875.1"/>
    <property type="molecule type" value="Genomic_DNA"/>
</dbReference>
<feature type="region of interest" description="Disordered" evidence="1">
    <location>
        <begin position="719"/>
        <end position="740"/>
    </location>
</feature>
<feature type="compositionally biased region" description="Basic and acidic residues" evidence="1">
    <location>
        <begin position="464"/>
        <end position="492"/>
    </location>
</feature>
<feature type="compositionally biased region" description="Polar residues" evidence="1">
    <location>
        <begin position="452"/>
        <end position="463"/>
    </location>
</feature>
<sequence>MKNSKSKHVEKRTKKSVNIGWQEVVKKKKNICISDNGYNEDIQNHSNLITVVNKSYLQSDTQNNIKFCKMEAVNKNVRQNHEDSEIESKTNFESNYQNNAIACKMDSEKKAIVQTEFDAIANESYCSLYTHLNLDDEMDKSAILNIKSLPTNDMSSPIRQPSTSKDQSCEKSIKIEEKIDMINKNYNDTCLSPKSSRLIDDAKRNLTSMLDTVYCTHQVSLPDASHDQQKDSGIDEDSQDKFIKKLSTENQHNMEDIVKETSILPESEETEKITEEIQKDHNKDISPNVEDNILKEQDIDNIEAKKIETDSLQLNLTDKGAEINDENVTTENSNNQKKQLQPKVLSTRIVSQKYRIVQTDVNLECSPIKLNMSTSPNYPNVISNNTNTSFKTTQISTAQEVYERQEENNTDVVCCVSLQTKKQFQQQTENSNSNGSKDENEHHSNIDRSFKAAQTSTNNSDTSFRFKDNDKDETIQKDVSRKNTDVSRRDDTCEGTSLKSNKKNCASKENFTNILHDDKTRKGTHKQWKNRVEDEEKNYVPEESISILHNKDNREKKNYASEEGISILHDEDNREDVDMKGKERFGNIEKNNISEERLNRPVSLDGKNVSNKADQDEDEMSDHKLESQNVHYRPHNLLQCNLQNQNLILKKETIKFGKNKFRIVHNKASTVSCVFATGKRRKPYKLVNLKEISTVTVREKLSHPMENLVELNSRDIDISSKQKSKKRRYTSSSDLDNNDWQIDPKQKKVKLDYYKPDTMVQ</sequence>
<accession>E2B355</accession>
<evidence type="ECO:0000313" key="3">
    <source>
        <dbReference type="Proteomes" id="UP000008237"/>
    </source>
</evidence>
<dbReference type="OrthoDB" id="7611408at2759"/>
<keyword evidence="3" id="KW-1185">Reference proteome</keyword>
<dbReference type="Proteomes" id="UP000008237">
    <property type="component" value="Unassembled WGS sequence"/>
</dbReference>
<evidence type="ECO:0000256" key="1">
    <source>
        <dbReference type="SAM" id="MobiDB-lite"/>
    </source>
</evidence>
<name>E2B355_HARSA</name>
<reference evidence="2 3" key="1">
    <citation type="journal article" date="2010" name="Science">
        <title>Genomic comparison of the ants Camponotus floridanus and Harpegnathos saltator.</title>
        <authorList>
            <person name="Bonasio R."/>
            <person name="Zhang G."/>
            <person name="Ye C."/>
            <person name="Mutti N.S."/>
            <person name="Fang X."/>
            <person name="Qin N."/>
            <person name="Donahue G."/>
            <person name="Yang P."/>
            <person name="Li Q."/>
            <person name="Li C."/>
            <person name="Zhang P."/>
            <person name="Huang Z."/>
            <person name="Berger S.L."/>
            <person name="Reinberg D."/>
            <person name="Wang J."/>
            <person name="Liebig J."/>
        </authorList>
    </citation>
    <scope>NUCLEOTIDE SEQUENCE [LARGE SCALE GENOMIC DNA]</scope>
    <source>
        <strain evidence="2 3">R22 G/1</strain>
    </source>
</reference>
<proteinExistence type="predicted"/>
<evidence type="ECO:0000313" key="2">
    <source>
        <dbReference type="EMBL" id="EFN89875.1"/>
    </source>
</evidence>
<feature type="region of interest" description="Disordered" evidence="1">
    <location>
        <begin position="590"/>
        <end position="621"/>
    </location>
</feature>